<evidence type="ECO:0000313" key="3">
    <source>
        <dbReference type="Proteomes" id="UP000695562"/>
    </source>
</evidence>
<feature type="transmembrane region" description="Helical" evidence="1">
    <location>
        <begin position="208"/>
        <end position="234"/>
    </location>
</feature>
<evidence type="ECO:0000313" key="2">
    <source>
        <dbReference type="EMBL" id="KAF2070360.1"/>
    </source>
</evidence>
<dbReference type="AlphaFoldDB" id="A0A8J4PLU5"/>
<name>A0A8J4PLU5_9MYCE</name>
<evidence type="ECO:0000256" key="1">
    <source>
        <dbReference type="SAM" id="Phobius"/>
    </source>
</evidence>
<reference evidence="2" key="1">
    <citation type="submission" date="2020-01" db="EMBL/GenBank/DDBJ databases">
        <title>Development of genomics and gene disruption for Polysphondylium violaceum indicates a role for the polyketide synthase stlB in stalk morphogenesis.</title>
        <authorList>
            <person name="Narita B."/>
            <person name="Kawabe Y."/>
            <person name="Kin K."/>
            <person name="Saito T."/>
            <person name="Gibbs R."/>
            <person name="Kuspa A."/>
            <person name="Muzny D."/>
            <person name="Queller D."/>
            <person name="Richards S."/>
            <person name="Strassman J."/>
            <person name="Sucgang R."/>
            <person name="Worley K."/>
            <person name="Schaap P."/>
        </authorList>
    </citation>
    <scope>NUCLEOTIDE SEQUENCE</scope>
    <source>
        <strain evidence="2">QSvi11</strain>
    </source>
</reference>
<protein>
    <submittedName>
        <fullName evidence="2">Uncharacterized protein</fullName>
    </submittedName>
</protein>
<dbReference type="EMBL" id="AJWJ01000502">
    <property type="protein sequence ID" value="KAF2070360.1"/>
    <property type="molecule type" value="Genomic_DNA"/>
</dbReference>
<organism evidence="2 3">
    <name type="scientific">Polysphondylium violaceum</name>
    <dbReference type="NCBI Taxonomy" id="133409"/>
    <lineage>
        <taxon>Eukaryota</taxon>
        <taxon>Amoebozoa</taxon>
        <taxon>Evosea</taxon>
        <taxon>Eumycetozoa</taxon>
        <taxon>Dictyostelia</taxon>
        <taxon>Dictyosteliales</taxon>
        <taxon>Dictyosteliaceae</taxon>
        <taxon>Polysphondylium</taxon>
    </lineage>
</organism>
<keyword evidence="1" id="KW-1133">Transmembrane helix</keyword>
<dbReference type="Proteomes" id="UP000695562">
    <property type="component" value="Unassembled WGS sequence"/>
</dbReference>
<comment type="caution">
    <text evidence="2">The sequence shown here is derived from an EMBL/GenBank/DDBJ whole genome shotgun (WGS) entry which is preliminary data.</text>
</comment>
<sequence length="428" mass="47510">MTIRVNDPQDLTKINKNLRYVTQLSNSTSSQPIKSKASISVASQPRLYVPKDVRSAYLINNWVKLHILQEKASQDLAAVYDHITKHQTTAWITVEDMTTNSKFNMIWDSNGNYVWASCRGITYVTDPIDPQVHFVAPVTYGVFSKSTNICGVHAYSLSSATEITELVCAGIFSFFVGKLIAKGINFLADDIIAFLADSALELGFELVFSSVVAVSAVCCVAVFAIVFIGTVFLFNFLNKRFQISVSVYNWDTQVNWQVRNQSLTNAVNPGKPEKLDLNLDINKVSPAGSVVPIGNVNIPDAILEQVIRTCEDSFSYAFICYENVKTFAQGLSFSFQCTRNYDQKVGFTYAFECPWTASNAQYMEGTVQDPKAFLEKANKNWVKKTGPFTTSVSNDGSTIKAYFDMLQGGDQDGKDCYKVAVHINPPAQ</sequence>
<feature type="transmembrane region" description="Helical" evidence="1">
    <location>
        <begin position="166"/>
        <end position="188"/>
    </location>
</feature>
<keyword evidence="1" id="KW-0812">Transmembrane</keyword>
<accession>A0A8J4PLU5</accession>
<keyword evidence="3" id="KW-1185">Reference proteome</keyword>
<gene>
    <name evidence="2" type="ORF">CYY_008316</name>
</gene>
<keyword evidence="1" id="KW-0472">Membrane</keyword>
<proteinExistence type="predicted"/>